<evidence type="ECO:0000256" key="3">
    <source>
        <dbReference type="ARBA" id="ARBA00022989"/>
    </source>
</evidence>
<dbReference type="PANTHER" id="PTHR12778">
    <property type="entry name" value="SOLUTE CARRIER FAMILY 33 ACETYL-COA TRANSPORTER -RELATED"/>
    <property type="match status" value="1"/>
</dbReference>
<dbReference type="InterPro" id="IPR036259">
    <property type="entry name" value="MFS_trans_sf"/>
</dbReference>
<sequence>MAKPSNLTRRTSAGNLAANGPLLDDVDSFEMTDTGNTKGHSLANNQESEEEGKTDLSKDFGNMVLLVFLYMLQGVPLGLSMGSVPFLLKSKLGYSDLALFSLSSYPYSMKLLWSPIVDSTFIRSIGRRKSWIVPIQAILGLSLLVLGSHIDAVMAQVFKIRMPILFDQLGDTLGMHDMKDKLPVGMLALVFTTMVFLCATQDIAVDGWALTLLHEENKTYASTAQTIGLNTGYFLSFTVFLAFNSPELCNKYLRFEPLPYGFIQLGGYLQFWGVMFLICNAWLTFFKKEASDFTDVDDIKEVYHTMARIVMLPHMKTFIAVLLLSKIGFIANDAVTGLKLLENGFSKEDLALAVLIDFPFQIIFGYYAAKWSSGSRPLKPWLWAFYGRLIAALLAMTIVYFAPQTGVTTSFFVIVMVGTVFSSFMSTLQFIGMGSFFTKISDPTIGGTYMTLLNTLSNLGGTWPKYFVLKAVDYYTDAPCNVTDTAGAMIKCTDDPAKDLCKSLNGTCDYRSDGYYIVNIGCMVLGLVTLFLFIKPSIAHLEKLPERVWRVVKEKIEEVQDTSALL</sequence>
<dbReference type="PANTHER" id="PTHR12778:SF9">
    <property type="entry name" value="ACETYL-COENZYME A TRANSPORTER 1"/>
    <property type="match status" value="1"/>
</dbReference>
<comment type="caution">
    <text evidence="7">The sequence shown here is derived from an EMBL/GenBank/DDBJ whole genome shotgun (WGS) entry which is preliminary data.</text>
</comment>
<evidence type="ECO:0008006" key="9">
    <source>
        <dbReference type="Google" id="ProtNLM"/>
    </source>
</evidence>
<feature type="transmembrane region" description="Helical" evidence="6">
    <location>
        <begin position="350"/>
        <end position="369"/>
    </location>
</feature>
<feature type="transmembrane region" description="Helical" evidence="6">
    <location>
        <begin position="409"/>
        <end position="431"/>
    </location>
</feature>
<keyword evidence="4 6" id="KW-0472">Membrane</keyword>
<evidence type="ECO:0000256" key="4">
    <source>
        <dbReference type="ARBA" id="ARBA00023136"/>
    </source>
</evidence>
<dbReference type="SUPFAM" id="SSF103473">
    <property type="entry name" value="MFS general substrate transporter"/>
    <property type="match status" value="1"/>
</dbReference>
<dbReference type="Pfam" id="PF13000">
    <property type="entry name" value="Acatn"/>
    <property type="match status" value="3"/>
</dbReference>
<feature type="compositionally biased region" description="Polar residues" evidence="5">
    <location>
        <begin position="1"/>
        <end position="14"/>
    </location>
</feature>
<feature type="compositionally biased region" description="Polar residues" evidence="5">
    <location>
        <begin position="31"/>
        <end position="46"/>
    </location>
</feature>
<dbReference type="Proteomes" id="UP001648503">
    <property type="component" value="Unassembled WGS sequence"/>
</dbReference>
<evidence type="ECO:0000256" key="5">
    <source>
        <dbReference type="SAM" id="MobiDB-lite"/>
    </source>
</evidence>
<evidence type="ECO:0000256" key="1">
    <source>
        <dbReference type="ARBA" id="ARBA00004141"/>
    </source>
</evidence>
<feature type="transmembrane region" description="Helical" evidence="6">
    <location>
        <begin position="63"/>
        <end position="88"/>
    </location>
</feature>
<protein>
    <recommendedName>
        <fullName evidence="9">Acetyl-coenzyme A transporter 1</fullName>
    </recommendedName>
</protein>
<dbReference type="EMBL" id="JAFCIX010000572">
    <property type="protein sequence ID" value="KAH6586661.1"/>
    <property type="molecule type" value="Genomic_DNA"/>
</dbReference>
<feature type="transmembrane region" description="Helical" evidence="6">
    <location>
        <begin position="224"/>
        <end position="244"/>
    </location>
</feature>
<keyword evidence="8" id="KW-1185">Reference proteome</keyword>
<feature type="transmembrane region" description="Helical" evidence="6">
    <location>
        <begin position="381"/>
        <end position="402"/>
    </location>
</feature>
<comment type="subcellular location">
    <subcellularLocation>
        <location evidence="1">Membrane</location>
        <topology evidence="1">Multi-pass membrane protein</topology>
    </subcellularLocation>
</comment>
<evidence type="ECO:0000256" key="6">
    <source>
        <dbReference type="SAM" id="Phobius"/>
    </source>
</evidence>
<accession>A0ABQ8EU71</accession>
<gene>
    <name evidence="7" type="ORF">BASA50_000373</name>
</gene>
<feature type="transmembrane region" description="Helical" evidence="6">
    <location>
        <begin position="306"/>
        <end position="329"/>
    </location>
</feature>
<evidence type="ECO:0000313" key="8">
    <source>
        <dbReference type="Proteomes" id="UP001648503"/>
    </source>
</evidence>
<keyword evidence="2 6" id="KW-0812">Transmembrane</keyword>
<keyword evidence="3 6" id="KW-1133">Transmembrane helix</keyword>
<reference evidence="7 8" key="1">
    <citation type="submission" date="2021-02" db="EMBL/GenBank/DDBJ databases">
        <title>Variation within the Batrachochytrium salamandrivorans European outbreak.</title>
        <authorList>
            <person name="Kelly M."/>
            <person name="Pasmans F."/>
            <person name="Shea T.P."/>
            <person name="Munoz J.F."/>
            <person name="Carranza S."/>
            <person name="Cuomo C.A."/>
            <person name="Martel A."/>
        </authorList>
    </citation>
    <scope>NUCLEOTIDE SEQUENCE [LARGE SCALE GENOMIC DNA]</scope>
    <source>
        <strain evidence="7 8">AMFP18/2</strain>
    </source>
</reference>
<feature type="transmembrane region" description="Helical" evidence="6">
    <location>
        <begin position="265"/>
        <end position="286"/>
    </location>
</feature>
<dbReference type="InterPro" id="IPR024371">
    <property type="entry name" value="AcetylCoA_trans_1-like"/>
</dbReference>
<evidence type="ECO:0000256" key="2">
    <source>
        <dbReference type="ARBA" id="ARBA00022692"/>
    </source>
</evidence>
<evidence type="ECO:0000313" key="7">
    <source>
        <dbReference type="EMBL" id="KAH6586661.1"/>
    </source>
</evidence>
<dbReference type="InterPro" id="IPR004752">
    <property type="entry name" value="AmpG_permease/AT-1"/>
</dbReference>
<name>A0ABQ8EU71_9FUNG</name>
<feature type="region of interest" description="Disordered" evidence="5">
    <location>
        <begin position="1"/>
        <end position="54"/>
    </location>
</feature>
<feature type="transmembrane region" description="Helical" evidence="6">
    <location>
        <begin position="184"/>
        <end position="204"/>
    </location>
</feature>
<organism evidence="7 8">
    <name type="scientific">Batrachochytrium salamandrivorans</name>
    <dbReference type="NCBI Taxonomy" id="1357716"/>
    <lineage>
        <taxon>Eukaryota</taxon>
        <taxon>Fungi</taxon>
        <taxon>Fungi incertae sedis</taxon>
        <taxon>Chytridiomycota</taxon>
        <taxon>Chytridiomycota incertae sedis</taxon>
        <taxon>Chytridiomycetes</taxon>
        <taxon>Rhizophydiales</taxon>
        <taxon>Rhizophydiales incertae sedis</taxon>
        <taxon>Batrachochytrium</taxon>
    </lineage>
</organism>
<feature type="transmembrane region" description="Helical" evidence="6">
    <location>
        <begin position="131"/>
        <end position="154"/>
    </location>
</feature>
<proteinExistence type="predicted"/>
<feature type="transmembrane region" description="Helical" evidence="6">
    <location>
        <begin position="514"/>
        <end position="534"/>
    </location>
</feature>